<organism evidence="1 2">
    <name type="scientific">Lancefieldella rimae</name>
    <dbReference type="NCBI Taxonomy" id="1383"/>
    <lineage>
        <taxon>Bacteria</taxon>
        <taxon>Bacillati</taxon>
        <taxon>Actinomycetota</taxon>
        <taxon>Coriobacteriia</taxon>
        <taxon>Coriobacteriales</taxon>
        <taxon>Atopobiaceae</taxon>
        <taxon>Lancefieldella</taxon>
    </lineage>
</organism>
<dbReference type="EMBL" id="JQCP01000002">
    <property type="protein sequence ID" value="KRO02499.1"/>
    <property type="molecule type" value="Genomic_DNA"/>
</dbReference>
<proteinExistence type="predicted"/>
<sequence>MKILFSHTTALELLRTQSLSGQKIKYVCGDKVPNTSLNKEELRKVFSMIKQAYGIRLSLPIHYVVSNREKLRRSHIAHAHYFTNKDCKGLFIELLPGIGCSSPFLTALQMSSQLSNLELAYLLSEFMGLYSLSPHKGEKTLFERKPFLNKSEILQQLENARGIKGTHRVAKATRISCENAASPMEVKLYLRATLPFAQGGFGFPTVSLNPEILTKTIGSNPVNRIRKPDLLFPHIGNRDSELRDKKCFSAAIEYQGEHHSTKDQQLKDALRANEFMGTDIKEYIIWKSTYDDAVYMRGIFQEIRNTVGLPKRICSKTRKQKEYDAQMALYNALEQIDGYFTDSDKNVFENVLRETL</sequence>
<keyword evidence="2" id="KW-1185">Reference proteome</keyword>
<gene>
    <name evidence="1" type="ORF">IV60_GL000946</name>
</gene>
<protein>
    <recommendedName>
        <fullName evidence="3">DUF559 domain-containing protein</fullName>
    </recommendedName>
</protein>
<evidence type="ECO:0000313" key="2">
    <source>
        <dbReference type="Proteomes" id="UP000051927"/>
    </source>
</evidence>
<comment type="caution">
    <text evidence="1">The sequence shown here is derived from an EMBL/GenBank/DDBJ whole genome shotgun (WGS) entry which is preliminary data.</text>
</comment>
<reference evidence="1 2" key="1">
    <citation type="journal article" date="2015" name="Genome Announc.">
        <title>Expanding the biotechnology potential of lactobacilli through comparative genomics of 213 strains and associated genera.</title>
        <authorList>
            <person name="Sun Z."/>
            <person name="Harris H.M."/>
            <person name="McCann A."/>
            <person name="Guo C."/>
            <person name="Argimon S."/>
            <person name="Zhang W."/>
            <person name="Yang X."/>
            <person name="Jeffery I.B."/>
            <person name="Cooney J.C."/>
            <person name="Kagawa T.F."/>
            <person name="Liu W."/>
            <person name="Song Y."/>
            <person name="Salvetti E."/>
            <person name="Wrobel A."/>
            <person name="Rasinkangas P."/>
            <person name="Parkhill J."/>
            <person name="Rea M.C."/>
            <person name="O'Sullivan O."/>
            <person name="Ritari J."/>
            <person name="Douillard F.P."/>
            <person name="Paul Ross R."/>
            <person name="Yang R."/>
            <person name="Briner A.E."/>
            <person name="Felis G.E."/>
            <person name="de Vos W.M."/>
            <person name="Barrangou R."/>
            <person name="Klaenhammer T.R."/>
            <person name="Caufield P.W."/>
            <person name="Cui Y."/>
            <person name="Zhang H."/>
            <person name="O'Toole P.W."/>
        </authorList>
    </citation>
    <scope>NUCLEOTIDE SEQUENCE [LARGE SCALE GENOMIC DNA]</scope>
    <source>
        <strain evidence="1 2">DSM 7090</strain>
    </source>
</reference>
<name>A0ABR5Q0M6_9ACTN</name>
<evidence type="ECO:0000313" key="1">
    <source>
        <dbReference type="EMBL" id="KRO02499.1"/>
    </source>
</evidence>
<accession>A0ABR5Q0M6</accession>
<evidence type="ECO:0008006" key="3">
    <source>
        <dbReference type="Google" id="ProtNLM"/>
    </source>
</evidence>
<dbReference type="Proteomes" id="UP000051927">
    <property type="component" value="Unassembled WGS sequence"/>
</dbReference>